<protein>
    <submittedName>
        <fullName evidence="1">Uncharacterized protein</fullName>
    </submittedName>
</protein>
<gene>
    <name evidence="1" type="ORF">ACFQPS_08820</name>
</gene>
<dbReference type="EMBL" id="JBHTCM010000010">
    <property type="protein sequence ID" value="MFC7333261.1"/>
    <property type="molecule type" value="Genomic_DNA"/>
</dbReference>
<proteinExistence type="predicted"/>
<sequence length="584" mass="64402">MRQAVDVGGTGLIAPIISFEVQIFRTDHWVLERICRSEQEAREFAVHILPRHDGVRIVREFNRPGGQGTVETVIFTEMRLRSRRPIAISPIEEAPVCTAAQQYLGPDSRQTISRLLRQYLEEKGLTASELLHNAGEMKRVMNFEALLPNAVSRVASIQSKATGEDVRNRRDDIYARIEELRTRAERAVAGRTLPYPKEAGLPATMAQVERYANGDPEETDYLAKVVLCRDLVNIRNLLGKVEWILSLGGEDGTAGNHAAQYIRVLDSLVADAVINPAVVQDLLGRQPDLSTALNRLVDIVEGSYEPLEREKAPAVTVVLSRWVASGQAPETRGILLESLVRSLRSTQPLAGDPHRQREAFQALVARLVKPTGVFGGPRVAEALTLGHFRFIEQGGGEGRRISMDGVLSLLPTGADRLAYLIALADSPAGQAEQAAVLDRLQGTLGHPGGIQGLMPPATPLKPKMQALAAVYSGLIGCRLKETDKEPLADRLDRMVADYIVQARIVEKLDDPSAHLRVRATRLVQFAATDVLSSPRARRIVRDQIIGHLRQPNFDGKFIEGLTSPEEKAQALRTFYDLLNRARFT</sequence>
<evidence type="ECO:0000313" key="2">
    <source>
        <dbReference type="Proteomes" id="UP001596456"/>
    </source>
</evidence>
<accession>A0ABW2KVS0</accession>
<organism evidence="1 2">
    <name type="scientific">Rhodocista pekingensis</name>
    <dbReference type="NCBI Taxonomy" id="201185"/>
    <lineage>
        <taxon>Bacteria</taxon>
        <taxon>Pseudomonadati</taxon>
        <taxon>Pseudomonadota</taxon>
        <taxon>Alphaproteobacteria</taxon>
        <taxon>Rhodospirillales</taxon>
        <taxon>Azospirillaceae</taxon>
        <taxon>Rhodocista</taxon>
    </lineage>
</organism>
<keyword evidence="2" id="KW-1185">Reference proteome</keyword>
<dbReference type="Proteomes" id="UP001596456">
    <property type="component" value="Unassembled WGS sequence"/>
</dbReference>
<name>A0ABW2KVS0_9PROT</name>
<evidence type="ECO:0000313" key="1">
    <source>
        <dbReference type="EMBL" id="MFC7333261.1"/>
    </source>
</evidence>
<dbReference type="RefSeq" id="WP_377358227.1">
    <property type="nucleotide sequence ID" value="NZ_JBHTCM010000010.1"/>
</dbReference>
<comment type="caution">
    <text evidence="1">The sequence shown here is derived from an EMBL/GenBank/DDBJ whole genome shotgun (WGS) entry which is preliminary data.</text>
</comment>
<reference evidence="2" key="1">
    <citation type="journal article" date="2019" name="Int. J. Syst. Evol. Microbiol.">
        <title>The Global Catalogue of Microorganisms (GCM) 10K type strain sequencing project: providing services to taxonomists for standard genome sequencing and annotation.</title>
        <authorList>
            <consortium name="The Broad Institute Genomics Platform"/>
            <consortium name="The Broad Institute Genome Sequencing Center for Infectious Disease"/>
            <person name="Wu L."/>
            <person name="Ma J."/>
        </authorList>
    </citation>
    <scope>NUCLEOTIDE SEQUENCE [LARGE SCALE GENOMIC DNA]</scope>
    <source>
        <strain evidence="2">CGMCC 1.16275</strain>
    </source>
</reference>